<dbReference type="EMBL" id="OU895878">
    <property type="protein sequence ID" value="CAG9805832.1"/>
    <property type="molecule type" value="Genomic_DNA"/>
</dbReference>
<feature type="transmembrane region" description="Helical" evidence="1">
    <location>
        <begin position="59"/>
        <end position="83"/>
    </location>
</feature>
<feature type="transmembrane region" description="Helical" evidence="1">
    <location>
        <begin position="12"/>
        <end position="39"/>
    </location>
</feature>
<protein>
    <submittedName>
        <fullName evidence="2">Uncharacterized protein</fullName>
    </submittedName>
</protein>
<evidence type="ECO:0000313" key="3">
    <source>
        <dbReference type="Proteomes" id="UP001153620"/>
    </source>
</evidence>
<reference evidence="2" key="1">
    <citation type="submission" date="2022-01" db="EMBL/GenBank/DDBJ databases">
        <authorList>
            <person name="King R."/>
        </authorList>
    </citation>
    <scope>NUCLEOTIDE SEQUENCE</scope>
</reference>
<keyword evidence="1" id="KW-0472">Membrane</keyword>
<proteinExistence type="predicted"/>
<feature type="transmembrane region" description="Helical" evidence="1">
    <location>
        <begin position="188"/>
        <end position="216"/>
    </location>
</feature>
<keyword evidence="1" id="KW-1133">Transmembrane helix</keyword>
<dbReference type="AlphaFoldDB" id="A0A9N9RXU1"/>
<evidence type="ECO:0000313" key="2">
    <source>
        <dbReference type="EMBL" id="CAG9805832.1"/>
    </source>
</evidence>
<evidence type="ECO:0000256" key="1">
    <source>
        <dbReference type="SAM" id="Phobius"/>
    </source>
</evidence>
<reference evidence="2" key="2">
    <citation type="submission" date="2022-10" db="EMBL/GenBank/DDBJ databases">
        <authorList>
            <consortium name="ENA_rothamsted_submissions"/>
            <consortium name="culmorum"/>
            <person name="King R."/>
        </authorList>
    </citation>
    <scope>NUCLEOTIDE SEQUENCE</scope>
</reference>
<keyword evidence="1" id="KW-0812">Transmembrane</keyword>
<keyword evidence="3" id="KW-1185">Reference proteome</keyword>
<feature type="transmembrane region" description="Helical" evidence="1">
    <location>
        <begin position="90"/>
        <end position="110"/>
    </location>
</feature>
<feature type="transmembrane region" description="Helical" evidence="1">
    <location>
        <begin position="134"/>
        <end position="157"/>
    </location>
</feature>
<dbReference type="Proteomes" id="UP001153620">
    <property type="component" value="Chromosome 2"/>
</dbReference>
<organism evidence="2 3">
    <name type="scientific">Chironomus riparius</name>
    <dbReference type="NCBI Taxonomy" id="315576"/>
    <lineage>
        <taxon>Eukaryota</taxon>
        <taxon>Metazoa</taxon>
        <taxon>Ecdysozoa</taxon>
        <taxon>Arthropoda</taxon>
        <taxon>Hexapoda</taxon>
        <taxon>Insecta</taxon>
        <taxon>Pterygota</taxon>
        <taxon>Neoptera</taxon>
        <taxon>Endopterygota</taxon>
        <taxon>Diptera</taxon>
        <taxon>Nematocera</taxon>
        <taxon>Chironomoidea</taxon>
        <taxon>Chironomidae</taxon>
        <taxon>Chironominae</taxon>
        <taxon>Chironomus</taxon>
    </lineage>
</organism>
<dbReference type="PROSITE" id="PS51257">
    <property type="entry name" value="PROKAR_LIPOPROTEIN"/>
    <property type="match status" value="1"/>
</dbReference>
<accession>A0A9N9RXU1</accession>
<gene>
    <name evidence="2" type="ORF">CHIRRI_LOCUS8700</name>
</gene>
<name>A0A9N9RXU1_9DIPT</name>
<sequence length="281" mass="32383">MTCSLRSKILCCIPLLTGCSVIGAICSLTGLSLLFYTLFTLPIKSIYTLKPFYYTKYTFFLTTLTIYYVGLIFAGCLTIYGSLRRSHTKMFSLLAALIAHPFLFFSYKYVYFNDLNIDHYKNYEDTSQRFFETYGINIFIIGTIVAAYFAFCIANGIEMIKTEHGERLIDASEGKKSTLREFLENYGFVLYIIGIVLLCFAILSALASVDVIVSIIEQNDKIQRDNEARFTTTTTMDYWDWFTTSTIDYWKWYATSTKEYTDYTTASEGYFDQTSSYSYDS</sequence>